<feature type="compositionally biased region" description="Low complexity" evidence="5">
    <location>
        <begin position="126"/>
        <end position="136"/>
    </location>
</feature>
<keyword evidence="8" id="KW-1185">Reference proteome</keyword>
<evidence type="ECO:0000313" key="7">
    <source>
        <dbReference type="EMBL" id="KAL0948243.1"/>
    </source>
</evidence>
<dbReference type="PANTHER" id="PTHR46172">
    <property type="entry name" value="DNA POLYMERASE EPSILON SUBUNIT 3"/>
    <property type="match status" value="1"/>
</dbReference>
<organism evidence="7 8">
    <name type="scientific">Hohenbuehelia grisea</name>
    <dbReference type="NCBI Taxonomy" id="104357"/>
    <lineage>
        <taxon>Eukaryota</taxon>
        <taxon>Fungi</taxon>
        <taxon>Dikarya</taxon>
        <taxon>Basidiomycota</taxon>
        <taxon>Agaricomycotina</taxon>
        <taxon>Agaricomycetes</taxon>
        <taxon>Agaricomycetidae</taxon>
        <taxon>Agaricales</taxon>
        <taxon>Pleurotineae</taxon>
        <taxon>Pleurotaceae</taxon>
        <taxon>Hohenbuehelia</taxon>
    </lineage>
</organism>
<comment type="caution">
    <text evidence="7">The sequence shown here is derived from an EMBL/GenBank/DDBJ whole genome shotgun (WGS) entry which is preliminary data.</text>
</comment>
<comment type="subcellular location">
    <subcellularLocation>
        <location evidence="1">Nucleus</location>
    </subcellularLocation>
</comment>
<evidence type="ECO:0000256" key="1">
    <source>
        <dbReference type="ARBA" id="ARBA00004123"/>
    </source>
</evidence>
<dbReference type="PANTHER" id="PTHR46172:SF1">
    <property type="entry name" value="DNA POLYMERASE EPSILON SUBUNIT 3"/>
    <property type="match status" value="1"/>
</dbReference>
<feature type="domain" description="Transcription factor CBF/NF-Y/archaeal histone" evidence="6">
    <location>
        <begin position="29"/>
        <end position="93"/>
    </location>
</feature>
<name>A0ABR3IY61_9AGAR</name>
<sequence>MARTSSTPKTGPTAVAQQEQVTEGIEKFELPRALVTKIAKSAIGNDAKLQKETVLSLVKGSTVFINYLGATAHDVALSKQHKSISASDVIKALELMDFDEAFRKIIQDELVAYRDLPKTDKGKKGGASASAVAGSSKAKASASTAARGSVSAPGPAGPSITIPAKGKGKGKAKTPANADTASSASVSLARDDDAMDVDVEPADEAPGDEDEDDEMIEEEDDDEELEEEELVDTVALEEEELQRDARGLEDSISARNIPDDI</sequence>
<dbReference type="InterPro" id="IPR009072">
    <property type="entry name" value="Histone-fold"/>
</dbReference>
<protein>
    <recommendedName>
        <fullName evidence="3">DNA polymerase epsilon subunit D</fullName>
    </recommendedName>
    <alternativeName>
        <fullName evidence="4">DNA polymerase II subunit D</fullName>
    </alternativeName>
</protein>
<dbReference type="Gene3D" id="1.10.20.10">
    <property type="entry name" value="Histone, subunit A"/>
    <property type="match status" value="1"/>
</dbReference>
<keyword evidence="2" id="KW-0539">Nucleus</keyword>
<feature type="region of interest" description="Disordered" evidence="5">
    <location>
        <begin position="117"/>
        <end position="136"/>
    </location>
</feature>
<dbReference type="SUPFAM" id="SSF47113">
    <property type="entry name" value="Histone-fold"/>
    <property type="match status" value="1"/>
</dbReference>
<feature type="compositionally biased region" description="Acidic residues" evidence="5">
    <location>
        <begin position="193"/>
        <end position="241"/>
    </location>
</feature>
<dbReference type="Proteomes" id="UP001556367">
    <property type="component" value="Unassembled WGS sequence"/>
</dbReference>
<dbReference type="EMBL" id="JASNQZ010000014">
    <property type="protein sequence ID" value="KAL0948243.1"/>
    <property type="molecule type" value="Genomic_DNA"/>
</dbReference>
<evidence type="ECO:0000256" key="4">
    <source>
        <dbReference type="ARBA" id="ARBA00042096"/>
    </source>
</evidence>
<evidence type="ECO:0000256" key="3">
    <source>
        <dbReference type="ARBA" id="ARBA00039775"/>
    </source>
</evidence>
<proteinExistence type="predicted"/>
<evidence type="ECO:0000259" key="6">
    <source>
        <dbReference type="Pfam" id="PF00808"/>
    </source>
</evidence>
<accession>A0ABR3IY61</accession>
<dbReference type="Pfam" id="PF00808">
    <property type="entry name" value="CBFD_NFYB_HMF"/>
    <property type="match status" value="1"/>
</dbReference>
<feature type="compositionally biased region" description="Polar residues" evidence="5">
    <location>
        <begin position="177"/>
        <end position="186"/>
    </location>
</feature>
<evidence type="ECO:0000256" key="5">
    <source>
        <dbReference type="SAM" id="MobiDB-lite"/>
    </source>
</evidence>
<reference evidence="8" key="1">
    <citation type="submission" date="2024-06" db="EMBL/GenBank/DDBJ databases">
        <title>Multi-omics analyses provide insights into the biosynthesis of the anticancer antibiotic pleurotin in Hohenbuehelia grisea.</title>
        <authorList>
            <person name="Weaver J.A."/>
            <person name="Alberti F."/>
        </authorList>
    </citation>
    <scope>NUCLEOTIDE SEQUENCE [LARGE SCALE GENOMIC DNA]</scope>
    <source>
        <strain evidence="8">T-177</strain>
    </source>
</reference>
<evidence type="ECO:0000256" key="2">
    <source>
        <dbReference type="ARBA" id="ARBA00023242"/>
    </source>
</evidence>
<dbReference type="InterPro" id="IPR003958">
    <property type="entry name" value="CBFA_NFYB_domain"/>
</dbReference>
<evidence type="ECO:0000313" key="8">
    <source>
        <dbReference type="Proteomes" id="UP001556367"/>
    </source>
</evidence>
<dbReference type="CDD" id="cd22928">
    <property type="entry name" value="HFD_POLE3_DPB4"/>
    <property type="match status" value="1"/>
</dbReference>
<dbReference type="InterPro" id="IPR051377">
    <property type="entry name" value="DNA_Pol-Epsilon_Subunit"/>
</dbReference>
<feature type="region of interest" description="Disordered" evidence="5">
    <location>
        <begin position="144"/>
        <end position="261"/>
    </location>
</feature>
<gene>
    <name evidence="7" type="ORF">HGRIS_010841</name>
</gene>